<dbReference type="InterPro" id="IPR027417">
    <property type="entry name" value="P-loop_NTPase"/>
</dbReference>
<name>A0ABM3ZTR5_ZIZJJ</name>
<reference evidence="2" key="1">
    <citation type="submission" date="2025-08" db="UniProtKB">
        <authorList>
            <consortium name="RefSeq"/>
        </authorList>
    </citation>
    <scope>IDENTIFICATION</scope>
    <source>
        <tissue evidence="2">Seedling</tissue>
    </source>
</reference>
<protein>
    <submittedName>
        <fullName evidence="2">Probable disease resistance protein At1g58390</fullName>
    </submittedName>
</protein>
<keyword evidence="1" id="KW-1185">Reference proteome</keyword>
<dbReference type="Proteomes" id="UP001652623">
    <property type="component" value="Chromosome 10"/>
</dbReference>
<dbReference type="PANTHER" id="PTHR35317">
    <property type="entry name" value="OS04G0629600 PROTEIN"/>
    <property type="match status" value="1"/>
</dbReference>
<gene>
    <name evidence="2" type="primary">LOC132799601</name>
</gene>
<dbReference type="GeneID" id="132799601"/>
<dbReference type="PANTHER" id="PTHR35317:SF31">
    <property type="entry name" value="DUF4219 DOMAIN-CONTAINING PROTEIN"/>
    <property type="match status" value="1"/>
</dbReference>
<sequence>MDTHSFVYEGEVVIGREGDRMKILQLLLDTKSDHENVSVVNIVGHGGLGKTTLAQLVFNDEKVEKHFDLKDKLKEEFQGSARARQMQVLNLKREFETLRMKDSELVKDFIDKLMKVVNQIRILGEELGDRRVVEKVVVSLPEKFEAKISSLEESRDLNQISLSELVNALQATE</sequence>
<accession>A0ABM3ZTR5</accession>
<dbReference type="RefSeq" id="XP_060667875.1">
    <property type="nucleotide sequence ID" value="XM_060811892.1"/>
</dbReference>
<dbReference type="Gene3D" id="3.40.50.300">
    <property type="entry name" value="P-loop containing nucleotide triphosphate hydrolases"/>
    <property type="match status" value="1"/>
</dbReference>
<proteinExistence type="predicted"/>
<organism evidence="1 2">
    <name type="scientific">Ziziphus jujuba</name>
    <name type="common">Chinese jujube</name>
    <name type="synonym">Ziziphus sativa</name>
    <dbReference type="NCBI Taxonomy" id="326968"/>
    <lineage>
        <taxon>Eukaryota</taxon>
        <taxon>Viridiplantae</taxon>
        <taxon>Streptophyta</taxon>
        <taxon>Embryophyta</taxon>
        <taxon>Tracheophyta</taxon>
        <taxon>Spermatophyta</taxon>
        <taxon>Magnoliopsida</taxon>
        <taxon>eudicotyledons</taxon>
        <taxon>Gunneridae</taxon>
        <taxon>Pentapetalae</taxon>
        <taxon>rosids</taxon>
        <taxon>fabids</taxon>
        <taxon>Rosales</taxon>
        <taxon>Rhamnaceae</taxon>
        <taxon>Paliureae</taxon>
        <taxon>Ziziphus</taxon>
    </lineage>
</organism>
<evidence type="ECO:0000313" key="1">
    <source>
        <dbReference type="Proteomes" id="UP001652623"/>
    </source>
</evidence>
<dbReference type="Pfam" id="PF14223">
    <property type="entry name" value="Retrotran_gag_2"/>
    <property type="match status" value="1"/>
</dbReference>
<evidence type="ECO:0000313" key="2">
    <source>
        <dbReference type="RefSeq" id="XP_060667875.1"/>
    </source>
</evidence>
<dbReference type="SUPFAM" id="SSF52540">
    <property type="entry name" value="P-loop containing nucleoside triphosphate hydrolases"/>
    <property type="match status" value="1"/>
</dbReference>